<keyword evidence="7 11" id="KW-0143">Chaperone</keyword>
<name>A0A3P3XRV9_9SPIR</name>
<dbReference type="PROSITE" id="PS50076">
    <property type="entry name" value="DNAJ_2"/>
    <property type="match status" value="1"/>
</dbReference>
<dbReference type="GO" id="GO:0009408">
    <property type="term" value="P:response to heat"/>
    <property type="evidence" value="ECO:0007669"/>
    <property type="project" value="InterPro"/>
</dbReference>
<keyword evidence="3 11" id="KW-0677">Repeat</keyword>
<evidence type="ECO:0000256" key="5">
    <source>
        <dbReference type="ARBA" id="ARBA00022833"/>
    </source>
</evidence>
<comment type="cofactor">
    <cofactor evidence="11">
        <name>Zn(2+)</name>
        <dbReference type="ChEBI" id="CHEBI:29105"/>
    </cofactor>
    <text evidence="11">Binds 2 Zn(2+) ions per monomer.</text>
</comment>
<dbReference type="GO" id="GO:0031072">
    <property type="term" value="F:heat shock protein binding"/>
    <property type="evidence" value="ECO:0007669"/>
    <property type="project" value="InterPro"/>
</dbReference>
<dbReference type="FunFam" id="2.60.260.20:FF:000005">
    <property type="entry name" value="Chaperone protein dnaJ 1, mitochondrial"/>
    <property type="match status" value="1"/>
</dbReference>
<dbReference type="AlphaFoldDB" id="A0A3P3XRV9"/>
<dbReference type="PRINTS" id="PR00625">
    <property type="entry name" value="JDOMAIN"/>
</dbReference>
<evidence type="ECO:0000256" key="4">
    <source>
        <dbReference type="ARBA" id="ARBA00022771"/>
    </source>
</evidence>
<evidence type="ECO:0000256" key="1">
    <source>
        <dbReference type="ARBA" id="ARBA00022705"/>
    </source>
</evidence>
<dbReference type="Gene3D" id="1.10.287.110">
    <property type="entry name" value="DnaJ domain"/>
    <property type="match status" value="1"/>
</dbReference>
<dbReference type="CDD" id="cd06257">
    <property type="entry name" value="DnaJ"/>
    <property type="match status" value="1"/>
</dbReference>
<feature type="binding site" evidence="11">
    <location>
        <position position="211"/>
    </location>
    <ligand>
        <name>Zn(2+)</name>
        <dbReference type="ChEBI" id="CHEBI:29105"/>
        <label>1</label>
    </ligand>
</feature>
<keyword evidence="11" id="KW-0963">Cytoplasm</keyword>
<dbReference type="SUPFAM" id="SSF57938">
    <property type="entry name" value="DnaJ/Hsp40 cysteine-rich domain"/>
    <property type="match status" value="1"/>
</dbReference>
<dbReference type="SUPFAM" id="SSF46565">
    <property type="entry name" value="Chaperone J-domain"/>
    <property type="match status" value="1"/>
</dbReference>
<dbReference type="FunFam" id="2.10.230.10:FF:000002">
    <property type="entry name" value="Molecular chaperone DnaJ"/>
    <property type="match status" value="1"/>
</dbReference>
<dbReference type="SMART" id="SM00271">
    <property type="entry name" value="DnaJ"/>
    <property type="match status" value="1"/>
</dbReference>
<evidence type="ECO:0000259" key="14">
    <source>
        <dbReference type="PROSITE" id="PS51188"/>
    </source>
</evidence>
<feature type="binding site" evidence="11">
    <location>
        <position position="155"/>
    </location>
    <ligand>
        <name>Zn(2+)</name>
        <dbReference type="ChEBI" id="CHEBI:29105"/>
        <label>1</label>
    </ligand>
</feature>
<dbReference type="CDD" id="cd10747">
    <property type="entry name" value="DnaJ_C"/>
    <property type="match status" value="1"/>
</dbReference>
<evidence type="ECO:0000256" key="3">
    <source>
        <dbReference type="ARBA" id="ARBA00022737"/>
    </source>
</evidence>
<dbReference type="GO" id="GO:0005524">
    <property type="term" value="F:ATP binding"/>
    <property type="evidence" value="ECO:0007669"/>
    <property type="project" value="InterPro"/>
</dbReference>
<feature type="domain" description="J" evidence="13">
    <location>
        <begin position="5"/>
        <end position="70"/>
    </location>
</feature>
<feature type="repeat" description="CXXCXGXG motif" evidence="11">
    <location>
        <begin position="208"/>
        <end position="215"/>
    </location>
</feature>
<dbReference type="NCBIfam" id="TIGR02349">
    <property type="entry name" value="DnaJ_bact"/>
    <property type="match status" value="1"/>
</dbReference>
<dbReference type="PANTHER" id="PTHR43096:SF52">
    <property type="entry name" value="DNAJ HOMOLOG 1, MITOCHONDRIAL-RELATED"/>
    <property type="match status" value="1"/>
</dbReference>
<dbReference type="Gene3D" id="2.10.230.10">
    <property type="entry name" value="Heat shock protein DnaJ, cysteine-rich domain"/>
    <property type="match status" value="1"/>
</dbReference>
<dbReference type="InterPro" id="IPR012724">
    <property type="entry name" value="DnaJ"/>
</dbReference>
<dbReference type="EMBL" id="FWDO01000005">
    <property type="protein sequence ID" value="SLM18593.1"/>
    <property type="molecule type" value="Genomic_DNA"/>
</dbReference>
<dbReference type="InterPro" id="IPR002939">
    <property type="entry name" value="DnaJ_C"/>
</dbReference>
<keyword evidence="6 11" id="KW-0346">Stress response</keyword>
<comment type="subunit">
    <text evidence="11">Homodimer.</text>
</comment>
<feature type="binding site" evidence="11">
    <location>
        <position position="194"/>
    </location>
    <ligand>
        <name>Zn(2+)</name>
        <dbReference type="ChEBI" id="CHEBI:29105"/>
        <label>2</label>
    </ligand>
</feature>
<evidence type="ECO:0000256" key="6">
    <source>
        <dbReference type="ARBA" id="ARBA00023016"/>
    </source>
</evidence>
<dbReference type="InterPro" id="IPR008971">
    <property type="entry name" value="HSP40/DnaJ_pept-bd"/>
</dbReference>
<dbReference type="PROSITE" id="PS51188">
    <property type="entry name" value="ZF_CR"/>
    <property type="match status" value="1"/>
</dbReference>
<organism evidence="15">
    <name type="scientific">uncultured spirochete</name>
    <dbReference type="NCBI Taxonomy" id="156406"/>
    <lineage>
        <taxon>Bacteria</taxon>
        <taxon>Pseudomonadati</taxon>
        <taxon>Spirochaetota</taxon>
        <taxon>Spirochaetia</taxon>
        <taxon>Spirochaetales</taxon>
        <taxon>environmental samples</taxon>
    </lineage>
</organism>
<evidence type="ECO:0000256" key="12">
    <source>
        <dbReference type="PROSITE-ProRule" id="PRU00546"/>
    </source>
</evidence>
<reference evidence="15" key="1">
    <citation type="submission" date="2017-02" db="EMBL/GenBank/DDBJ databases">
        <authorList>
            <person name="Regsiter A."/>
            <person name="William W."/>
        </authorList>
    </citation>
    <scope>NUCLEOTIDE SEQUENCE</scope>
    <source>
        <strain evidence="15">BdmA 4</strain>
    </source>
</reference>
<dbReference type="GO" id="GO:0005737">
    <property type="term" value="C:cytoplasm"/>
    <property type="evidence" value="ECO:0007669"/>
    <property type="project" value="UniProtKB-SubCell"/>
</dbReference>
<dbReference type="Pfam" id="PF00226">
    <property type="entry name" value="DnaJ"/>
    <property type="match status" value="1"/>
</dbReference>
<dbReference type="CDD" id="cd10719">
    <property type="entry name" value="DnaJ_zf"/>
    <property type="match status" value="1"/>
</dbReference>
<feature type="repeat" description="CXXCXGXG motif" evidence="11">
    <location>
        <begin position="172"/>
        <end position="179"/>
    </location>
</feature>
<dbReference type="HAMAP" id="MF_01152">
    <property type="entry name" value="DnaJ"/>
    <property type="match status" value="1"/>
</dbReference>
<keyword evidence="5 11" id="KW-0862">Zinc</keyword>
<dbReference type="InterPro" id="IPR018253">
    <property type="entry name" value="DnaJ_domain_CS"/>
</dbReference>
<comment type="similarity">
    <text evidence="9 11">Belongs to the DnaJ family.</text>
</comment>
<sequence>MAKRDYYEVLGVPKTATKDEIKKAYRRLAIQYHPDKNPGDKTAEERFKEATEAYEVLGDDQKRQAYDQFGFAGVEGMGGASQQDYSHVFHDFEDIFSGFGDFSSIFGSFFGEGAQQRGGTHVNHGANLRYDIELPFEKAIFGTTIEISYNKDDVCKTCGGTGSRDSQGRKVCSMCKGTGQVRRSSGFFAISQPCPVCHGEGTVIENPCPDCGGAGVVKKKQKIRVTIPAGVEDGKRVIVPGQGNAGANGGPAGDLHVFIHVRPHDVFERQDDDLYCAVYVDFVTAVLGGEIVIGTLEGRKLSVQIPAGTQNGKLLRIRDEGVPVSGNRRGDLYIKVFVKVPARLSRRGREILEELKATEGETSQPELIRLKDVPH</sequence>
<dbReference type="InterPro" id="IPR001623">
    <property type="entry name" value="DnaJ_domain"/>
</dbReference>
<accession>A0A3P3XRV9</accession>
<gene>
    <name evidence="11 15" type="primary">dnaJ</name>
    <name evidence="15" type="ORF">SPIRO4BDMA_50108</name>
</gene>
<dbReference type="Gene3D" id="2.60.260.20">
    <property type="entry name" value="Urease metallochaperone UreE, N-terminal domain"/>
    <property type="match status" value="2"/>
</dbReference>
<dbReference type="Pfam" id="PF00684">
    <property type="entry name" value="DnaJ_CXXCXGXG"/>
    <property type="match status" value="1"/>
</dbReference>
<dbReference type="GO" id="GO:0006260">
    <property type="term" value="P:DNA replication"/>
    <property type="evidence" value="ECO:0007669"/>
    <property type="project" value="UniProtKB-KW"/>
</dbReference>
<feature type="zinc finger region" description="CR-type" evidence="12">
    <location>
        <begin position="142"/>
        <end position="220"/>
    </location>
</feature>
<dbReference type="GO" id="GO:0042026">
    <property type="term" value="P:protein refolding"/>
    <property type="evidence" value="ECO:0007669"/>
    <property type="project" value="TreeGrafter"/>
</dbReference>
<feature type="binding site" evidence="11">
    <location>
        <position position="175"/>
    </location>
    <ligand>
        <name>Zn(2+)</name>
        <dbReference type="ChEBI" id="CHEBI:29105"/>
        <label>2</label>
    </ligand>
</feature>
<feature type="repeat" description="CXXCXGXG motif" evidence="11">
    <location>
        <begin position="194"/>
        <end position="201"/>
    </location>
</feature>
<dbReference type="GO" id="GO:0051082">
    <property type="term" value="F:unfolded protein binding"/>
    <property type="evidence" value="ECO:0007669"/>
    <property type="project" value="UniProtKB-UniRule"/>
</dbReference>
<evidence type="ECO:0000256" key="7">
    <source>
        <dbReference type="ARBA" id="ARBA00023186"/>
    </source>
</evidence>
<dbReference type="PANTHER" id="PTHR43096">
    <property type="entry name" value="DNAJ HOMOLOG 1, MITOCHONDRIAL-RELATED"/>
    <property type="match status" value="1"/>
</dbReference>
<keyword evidence="4 11" id="KW-0863">Zinc-finger</keyword>
<dbReference type="InterPro" id="IPR001305">
    <property type="entry name" value="HSP_DnaJ_Cys-rich_dom"/>
</dbReference>
<dbReference type="GO" id="GO:0008270">
    <property type="term" value="F:zinc ion binding"/>
    <property type="evidence" value="ECO:0007669"/>
    <property type="project" value="UniProtKB-UniRule"/>
</dbReference>
<comment type="function">
    <text evidence="8 11">Participates actively in the response to hyperosmotic and heat shock by preventing the aggregation of stress-denatured proteins and by disaggregating proteins, also in an autonomous, DnaK-independent fashion. Unfolded proteins bind initially to DnaJ; upon interaction with the DnaJ-bound protein, DnaK hydrolyzes its bound ATP, resulting in the formation of a stable complex. GrpE releases ADP from DnaK; ATP binding to DnaK triggers the release of the substrate protein, thus completing the reaction cycle. Several rounds of ATP-dependent interactions between DnaJ, DnaK and GrpE are required for fully efficient folding. Also involved, together with DnaK and GrpE, in the DNA replication of plasmids through activation of initiation proteins.</text>
</comment>
<evidence type="ECO:0000256" key="2">
    <source>
        <dbReference type="ARBA" id="ARBA00022723"/>
    </source>
</evidence>
<evidence type="ECO:0000256" key="8">
    <source>
        <dbReference type="ARBA" id="ARBA00053423"/>
    </source>
</evidence>
<dbReference type="NCBIfam" id="NF008035">
    <property type="entry name" value="PRK10767.1"/>
    <property type="match status" value="1"/>
</dbReference>
<evidence type="ECO:0000259" key="13">
    <source>
        <dbReference type="PROSITE" id="PS50076"/>
    </source>
</evidence>
<protein>
    <recommendedName>
        <fullName evidence="10 11">Chaperone protein DnaJ</fullName>
    </recommendedName>
</protein>
<dbReference type="InterPro" id="IPR036869">
    <property type="entry name" value="J_dom_sf"/>
</dbReference>
<evidence type="ECO:0000256" key="9">
    <source>
        <dbReference type="ARBA" id="ARBA00061004"/>
    </source>
</evidence>
<evidence type="ECO:0000256" key="10">
    <source>
        <dbReference type="ARBA" id="ARBA00067609"/>
    </source>
</evidence>
<dbReference type="SUPFAM" id="SSF49493">
    <property type="entry name" value="HSP40/DnaJ peptide-binding domain"/>
    <property type="match status" value="2"/>
</dbReference>
<feature type="domain" description="CR-type" evidence="14">
    <location>
        <begin position="142"/>
        <end position="220"/>
    </location>
</feature>
<keyword evidence="2 11" id="KW-0479">Metal-binding</keyword>
<feature type="binding site" evidence="11">
    <location>
        <position position="208"/>
    </location>
    <ligand>
        <name>Zn(2+)</name>
        <dbReference type="ChEBI" id="CHEBI:29105"/>
        <label>1</label>
    </ligand>
</feature>
<proteinExistence type="inferred from homology"/>
<feature type="binding site" evidence="11">
    <location>
        <position position="158"/>
    </location>
    <ligand>
        <name>Zn(2+)</name>
        <dbReference type="ChEBI" id="CHEBI:29105"/>
        <label>1</label>
    </ligand>
</feature>
<feature type="repeat" description="CXXCXGXG motif" evidence="11">
    <location>
        <begin position="155"/>
        <end position="162"/>
    </location>
</feature>
<keyword evidence="1 11" id="KW-0235">DNA replication</keyword>
<dbReference type="InterPro" id="IPR036410">
    <property type="entry name" value="HSP_DnaJ_Cys-rich_dom_sf"/>
</dbReference>
<feature type="binding site" evidence="11">
    <location>
        <position position="172"/>
    </location>
    <ligand>
        <name>Zn(2+)</name>
        <dbReference type="ChEBI" id="CHEBI:29105"/>
        <label>2</label>
    </ligand>
</feature>
<comment type="subcellular location">
    <subcellularLocation>
        <location evidence="11">Cytoplasm</location>
    </subcellularLocation>
</comment>
<feature type="binding site" evidence="11">
    <location>
        <position position="197"/>
    </location>
    <ligand>
        <name>Zn(2+)</name>
        <dbReference type="ChEBI" id="CHEBI:29105"/>
        <label>2</label>
    </ligand>
</feature>
<evidence type="ECO:0000256" key="11">
    <source>
        <dbReference type="HAMAP-Rule" id="MF_01152"/>
    </source>
</evidence>
<dbReference type="PROSITE" id="PS00636">
    <property type="entry name" value="DNAJ_1"/>
    <property type="match status" value="1"/>
</dbReference>
<dbReference type="FunFam" id="1.10.287.110:FF:000034">
    <property type="entry name" value="Chaperone protein DnaJ"/>
    <property type="match status" value="1"/>
</dbReference>
<evidence type="ECO:0000313" key="15">
    <source>
        <dbReference type="EMBL" id="SLM18593.1"/>
    </source>
</evidence>
<comment type="domain">
    <text evidence="11">The J domain is necessary and sufficient to stimulate DnaK ATPase activity. Zinc center 1 plays an important role in the autonomous, DnaK-independent chaperone activity of DnaJ. Zinc center 2 is essential for interaction with DnaK and for DnaJ activity.</text>
</comment>
<dbReference type="Pfam" id="PF01556">
    <property type="entry name" value="DnaJ_C"/>
    <property type="match status" value="1"/>
</dbReference>